<keyword evidence="3 14" id="KW-0813">Transport</keyword>
<dbReference type="SUPFAM" id="SSF56935">
    <property type="entry name" value="Porins"/>
    <property type="match status" value="1"/>
</dbReference>
<keyword evidence="6 14" id="KW-0812">Transmembrane</keyword>
<keyword evidence="5" id="KW-0410">Iron transport</keyword>
<comment type="caution">
    <text evidence="19">The sequence shown here is derived from an EMBL/GenBank/DDBJ whole genome shotgun (WGS) entry which is preliminary data.</text>
</comment>
<evidence type="ECO:0000256" key="8">
    <source>
        <dbReference type="ARBA" id="ARBA00023004"/>
    </source>
</evidence>
<comment type="similarity">
    <text evidence="2 14 15">Belongs to the TonB-dependent receptor family.</text>
</comment>
<keyword evidence="4 14" id="KW-1134">Transmembrane beta strand</keyword>
<dbReference type="AlphaFoldDB" id="A0A0G9KM51"/>
<dbReference type="PANTHER" id="PTHR32552:SF74">
    <property type="entry name" value="HYDROXAMATE SIDEROPHORE RECEPTOR FHUE"/>
    <property type="match status" value="1"/>
</dbReference>
<evidence type="ECO:0000313" key="20">
    <source>
        <dbReference type="Proteomes" id="UP000035154"/>
    </source>
</evidence>
<dbReference type="InterPro" id="IPR000531">
    <property type="entry name" value="Beta-barrel_TonB"/>
</dbReference>
<evidence type="ECO:0000256" key="10">
    <source>
        <dbReference type="ARBA" id="ARBA00023077"/>
    </source>
</evidence>
<keyword evidence="9" id="KW-0406">Ion transport</keyword>
<dbReference type="PANTHER" id="PTHR32552">
    <property type="entry name" value="FERRICHROME IRON RECEPTOR-RELATED"/>
    <property type="match status" value="1"/>
</dbReference>
<dbReference type="CDD" id="cd01347">
    <property type="entry name" value="ligand_gated_channel"/>
    <property type="match status" value="1"/>
</dbReference>
<dbReference type="GO" id="GO:0038023">
    <property type="term" value="F:signaling receptor activity"/>
    <property type="evidence" value="ECO:0007669"/>
    <property type="project" value="InterPro"/>
</dbReference>
<dbReference type="Gene3D" id="2.170.130.10">
    <property type="entry name" value="TonB-dependent receptor, plug domain"/>
    <property type="match status" value="1"/>
</dbReference>
<evidence type="ECO:0000256" key="3">
    <source>
        <dbReference type="ARBA" id="ARBA00022448"/>
    </source>
</evidence>
<dbReference type="InterPro" id="IPR037066">
    <property type="entry name" value="Plug_dom_sf"/>
</dbReference>
<dbReference type="PROSITE" id="PS01156">
    <property type="entry name" value="TONB_DEPENDENT_REC_2"/>
    <property type="match status" value="1"/>
</dbReference>
<dbReference type="Pfam" id="PF00593">
    <property type="entry name" value="TonB_dep_Rec_b-barrel"/>
    <property type="match status" value="1"/>
</dbReference>
<feature type="chain" id="PRO_5002578434" evidence="16">
    <location>
        <begin position="25"/>
        <end position="717"/>
    </location>
</feature>
<evidence type="ECO:0000256" key="6">
    <source>
        <dbReference type="ARBA" id="ARBA00022692"/>
    </source>
</evidence>
<evidence type="ECO:0000256" key="5">
    <source>
        <dbReference type="ARBA" id="ARBA00022496"/>
    </source>
</evidence>
<accession>A0A0G9KM51</accession>
<reference evidence="19 20" key="1">
    <citation type="submission" date="2014-01" db="EMBL/GenBank/DDBJ databases">
        <title>Development of a Comparative Genomic Fingerprinting Assay for High Resolution Genotyping of Arcobacter butzleri.</title>
        <authorList>
            <person name="Webb A.L."/>
            <person name="Inglis G.D."/>
            <person name="Kruczkiewicz P."/>
            <person name="Selinger L.B."/>
            <person name="Taboada E.N."/>
        </authorList>
    </citation>
    <scope>NUCLEOTIDE SEQUENCE [LARGE SCALE GENOMIC DNA]</scope>
    <source>
        <strain evidence="19 20">L355</strain>
    </source>
</reference>
<dbReference type="InterPro" id="IPR012910">
    <property type="entry name" value="Plug_dom"/>
</dbReference>
<dbReference type="PATRIC" id="fig|1447263.3.peg.2246"/>
<evidence type="ECO:0000256" key="2">
    <source>
        <dbReference type="ARBA" id="ARBA00009810"/>
    </source>
</evidence>
<dbReference type="Proteomes" id="UP000035154">
    <property type="component" value="Unassembled WGS sequence"/>
</dbReference>
<evidence type="ECO:0000256" key="1">
    <source>
        <dbReference type="ARBA" id="ARBA00004571"/>
    </source>
</evidence>
<feature type="signal peptide" evidence="16">
    <location>
        <begin position="1"/>
        <end position="24"/>
    </location>
</feature>
<dbReference type="InterPro" id="IPR036942">
    <property type="entry name" value="Beta-barrel_TonB_sf"/>
</dbReference>
<evidence type="ECO:0000256" key="12">
    <source>
        <dbReference type="ARBA" id="ARBA00023170"/>
    </source>
</evidence>
<proteinExistence type="inferred from homology"/>
<dbReference type="InterPro" id="IPR010917">
    <property type="entry name" value="TonB_rcpt_CS"/>
</dbReference>
<evidence type="ECO:0000313" key="19">
    <source>
        <dbReference type="EMBL" id="KLE07612.1"/>
    </source>
</evidence>
<dbReference type="GO" id="GO:0015344">
    <property type="term" value="F:siderophore uptake transmembrane transporter activity"/>
    <property type="evidence" value="ECO:0007669"/>
    <property type="project" value="TreeGrafter"/>
</dbReference>
<dbReference type="Pfam" id="PF07715">
    <property type="entry name" value="Plug"/>
    <property type="match status" value="1"/>
</dbReference>
<dbReference type="GO" id="GO:0015891">
    <property type="term" value="P:siderophore transport"/>
    <property type="evidence" value="ECO:0007669"/>
    <property type="project" value="InterPro"/>
</dbReference>
<dbReference type="GO" id="GO:0009279">
    <property type="term" value="C:cell outer membrane"/>
    <property type="evidence" value="ECO:0007669"/>
    <property type="project" value="UniProtKB-SubCell"/>
</dbReference>
<keyword evidence="13 14" id="KW-0998">Cell outer membrane</keyword>
<evidence type="ECO:0000259" key="18">
    <source>
        <dbReference type="Pfam" id="PF07715"/>
    </source>
</evidence>
<dbReference type="RefSeq" id="WP_046998931.1">
    <property type="nucleotide sequence ID" value="NZ_JAIW01000071.1"/>
</dbReference>
<dbReference type="NCBIfam" id="TIGR01783">
    <property type="entry name" value="TonB-siderophor"/>
    <property type="match status" value="1"/>
</dbReference>
<name>A0A0G9KM51_9BACT</name>
<keyword evidence="8" id="KW-0408">Iron</keyword>
<evidence type="ECO:0000256" key="4">
    <source>
        <dbReference type="ARBA" id="ARBA00022452"/>
    </source>
</evidence>
<evidence type="ECO:0000256" key="14">
    <source>
        <dbReference type="PROSITE-ProRule" id="PRU01360"/>
    </source>
</evidence>
<keyword evidence="7 16" id="KW-0732">Signal</keyword>
<comment type="subcellular location">
    <subcellularLocation>
        <location evidence="1 14">Cell outer membrane</location>
        <topology evidence="1 14">Multi-pass membrane protein</topology>
    </subcellularLocation>
</comment>
<dbReference type="EMBL" id="JAIW01000071">
    <property type="protein sequence ID" value="KLE07612.1"/>
    <property type="molecule type" value="Genomic_DNA"/>
</dbReference>
<feature type="domain" description="TonB-dependent receptor-like beta-barrel" evidence="17">
    <location>
        <begin position="274"/>
        <end position="687"/>
    </location>
</feature>
<evidence type="ECO:0000256" key="7">
    <source>
        <dbReference type="ARBA" id="ARBA00022729"/>
    </source>
</evidence>
<keyword evidence="10 15" id="KW-0798">TonB box</keyword>
<feature type="domain" description="TonB-dependent receptor plug" evidence="18">
    <location>
        <begin position="71"/>
        <end position="167"/>
    </location>
</feature>
<protein>
    <submittedName>
        <fullName evidence="19">TonB-denpendent receptor</fullName>
    </submittedName>
</protein>
<evidence type="ECO:0000256" key="11">
    <source>
        <dbReference type="ARBA" id="ARBA00023136"/>
    </source>
</evidence>
<evidence type="ECO:0000256" key="9">
    <source>
        <dbReference type="ARBA" id="ARBA00023065"/>
    </source>
</evidence>
<evidence type="ECO:0000259" key="17">
    <source>
        <dbReference type="Pfam" id="PF00593"/>
    </source>
</evidence>
<dbReference type="InterPro" id="IPR039426">
    <property type="entry name" value="TonB-dep_rcpt-like"/>
</dbReference>
<evidence type="ECO:0000256" key="13">
    <source>
        <dbReference type="ARBA" id="ARBA00023237"/>
    </source>
</evidence>
<evidence type="ECO:0000256" key="16">
    <source>
        <dbReference type="SAM" id="SignalP"/>
    </source>
</evidence>
<sequence length="717" mass="79591">MNKKGKIISMSFCVSMVLGSQLFAAQNSQNTTVLEEIKVSENNLILNSVTEETGSYTTGATSTATKLDLSLRETPQSVLVFTRQKLDDQNITSFQELLAKTPGVTLNKWDERVYPTARGFSVDYYLFDGMPTYSMNGNATDPDLIIYDRVEVVKGANGLMTGAGNPAMGLNFIRKHANSKEFKGNIDLSAGSWDNYTSSADIQTPLNSDGSVRARFVAKHQDKKSYMDNYEKQTDVFYGVVDMDLTDTTYLSLGASYEENQRDGVRWGGLPAFYTDGSRTNFSRSKTVSNDWTYWDNKTTSYFADLKQYVYNDISLNLSVLQRNFDADTKIAYFGGATDLAGNPIAGTGRYDPTGLSRGGYSRYTDTKTEKENNIDLYASIPFEIANLDQEIVLGTMYNKNKVTKYNWANANLNDASLDIFNVPNPYNNWTASGKNTLNSTTQKGYYLAGKFSLMQDLKLISGVRISSWEYNAANGVGNREFDNEVTPYVGLIYDLDDNHSIYTSYTSIFKPQNLKDTSGNYLDPIDGKSYEAGIKGEYFDGHLNTAIALFRIEQDGVGQAIDGAPLLADGSRPNRATKGVVSKGIEFTASGKITDDFNLDFGLANFEAEDAKGDKFSTDSSRTTANLWAKYTIDDYRFGAGLNYKSKVYTGSGATKITQDAFITTDLMAGYKINKSLDLQLNINNVFDEKYYEGIGVNSMVYGDPRNFTLGMKYTF</sequence>
<dbReference type="PROSITE" id="PS52016">
    <property type="entry name" value="TONB_DEPENDENT_REC_3"/>
    <property type="match status" value="1"/>
</dbReference>
<organism evidence="19 20">
    <name type="scientific">Aliarcobacter butzleri L355</name>
    <dbReference type="NCBI Taxonomy" id="1447263"/>
    <lineage>
        <taxon>Bacteria</taxon>
        <taxon>Pseudomonadati</taxon>
        <taxon>Campylobacterota</taxon>
        <taxon>Epsilonproteobacteria</taxon>
        <taxon>Campylobacterales</taxon>
        <taxon>Arcobacteraceae</taxon>
        <taxon>Aliarcobacter</taxon>
    </lineage>
</organism>
<evidence type="ECO:0000256" key="15">
    <source>
        <dbReference type="RuleBase" id="RU003357"/>
    </source>
</evidence>
<dbReference type="Gene3D" id="2.40.170.20">
    <property type="entry name" value="TonB-dependent receptor, beta-barrel domain"/>
    <property type="match status" value="1"/>
</dbReference>
<keyword evidence="12 19" id="KW-0675">Receptor</keyword>
<keyword evidence="11 14" id="KW-0472">Membrane</keyword>
<dbReference type="InterPro" id="IPR010105">
    <property type="entry name" value="TonB_sidphr_rcpt"/>
</dbReference>
<gene>
    <name evidence="19" type="ORF">AF80_11540</name>
</gene>
<dbReference type="FunFam" id="2.170.130.10:FF:000010">
    <property type="entry name" value="Ferripyoverdine receptor"/>
    <property type="match status" value="1"/>
</dbReference>